<accession>A0A0J1BJS2</accession>
<gene>
    <name evidence="2" type="ORF">RISK_001119</name>
</gene>
<sequence>MAQSEHATQGAQLDDGRRDRAKKPGQRVSRVRARKTAG</sequence>
<feature type="region of interest" description="Disordered" evidence="1">
    <location>
        <begin position="1"/>
        <end position="38"/>
    </location>
</feature>
<feature type="compositionally biased region" description="Polar residues" evidence="1">
    <location>
        <begin position="1"/>
        <end position="11"/>
    </location>
</feature>
<evidence type="ECO:0000313" key="2">
    <source>
        <dbReference type="EMBL" id="KLU06805.1"/>
    </source>
</evidence>
<feature type="compositionally biased region" description="Basic residues" evidence="1">
    <location>
        <begin position="19"/>
        <end position="38"/>
    </location>
</feature>
<protein>
    <submittedName>
        <fullName evidence="2">Uncharacterized protein</fullName>
    </submittedName>
</protein>
<keyword evidence="3" id="KW-1185">Reference proteome</keyword>
<reference evidence="2" key="1">
    <citation type="submission" date="2015-05" db="EMBL/GenBank/DDBJ databases">
        <title>Permanent draft genome of Rhodopirellula islandicus K833.</title>
        <authorList>
            <person name="Kizina J."/>
            <person name="Richter M."/>
            <person name="Glockner F.O."/>
            <person name="Harder J."/>
        </authorList>
    </citation>
    <scope>NUCLEOTIDE SEQUENCE [LARGE SCALE GENOMIC DNA]</scope>
    <source>
        <strain evidence="2">K833</strain>
    </source>
</reference>
<name>A0A0J1BJS2_RHOIS</name>
<proteinExistence type="predicted"/>
<dbReference type="EMBL" id="LECT01000010">
    <property type="protein sequence ID" value="KLU06805.1"/>
    <property type="molecule type" value="Genomic_DNA"/>
</dbReference>
<dbReference type="Proteomes" id="UP000036367">
    <property type="component" value="Unassembled WGS sequence"/>
</dbReference>
<evidence type="ECO:0000313" key="3">
    <source>
        <dbReference type="Proteomes" id="UP000036367"/>
    </source>
</evidence>
<dbReference type="AlphaFoldDB" id="A0A0J1BJS2"/>
<comment type="caution">
    <text evidence="2">The sequence shown here is derived from an EMBL/GenBank/DDBJ whole genome shotgun (WGS) entry which is preliminary data.</text>
</comment>
<evidence type="ECO:0000256" key="1">
    <source>
        <dbReference type="SAM" id="MobiDB-lite"/>
    </source>
</evidence>
<organism evidence="2 3">
    <name type="scientific">Rhodopirellula islandica</name>
    <dbReference type="NCBI Taxonomy" id="595434"/>
    <lineage>
        <taxon>Bacteria</taxon>
        <taxon>Pseudomonadati</taxon>
        <taxon>Planctomycetota</taxon>
        <taxon>Planctomycetia</taxon>
        <taxon>Pirellulales</taxon>
        <taxon>Pirellulaceae</taxon>
        <taxon>Rhodopirellula</taxon>
    </lineage>
</organism>